<dbReference type="Proteomes" id="UP000182077">
    <property type="component" value="Unassembled WGS sequence"/>
</dbReference>
<proteinExistence type="predicted"/>
<accession>A0A1L8TR72</accession>
<evidence type="ECO:0000313" key="1">
    <source>
        <dbReference type="EMBL" id="OJG46829.1"/>
    </source>
</evidence>
<keyword evidence="2" id="KW-1185">Reference proteome</keyword>
<reference evidence="1 2" key="1">
    <citation type="submission" date="2014-12" db="EMBL/GenBank/DDBJ databases">
        <title>Draft genome sequences of 29 type strains of Enterococci.</title>
        <authorList>
            <person name="Zhong Z."/>
            <person name="Sun Z."/>
            <person name="Liu W."/>
            <person name="Zhang W."/>
            <person name="Zhang H."/>
        </authorList>
    </citation>
    <scope>NUCLEOTIDE SEQUENCE [LARGE SCALE GENOMIC DNA]</scope>
    <source>
        <strain evidence="1 2">DSM 17122</strain>
    </source>
</reference>
<name>A0A1L8TR72_9ENTE</name>
<dbReference type="STRING" id="249189.RV04_GL000076"/>
<dbReference type="AlphaFoldDB" id="A0A1L8TR72"/>
<comment type="caution">
    <text evidence="1">The sequence shown here is derived from an EMBL/GenBank/DDBJ whole genome shotgun (WGS) entry which is preliminary data.</text>
</comment>
<protein>
    <submittedName>
        <fullName evidence="1">Uncharacterized protein</fullName>
    </submittedName>
</protein>
<sequence>MEAMILHIPDEMMQKQIASEIVAIATAEIEKRMKLLTKTIELPPYGNKETIKQVLGIGDKKLNKWISMGLKIQVWSPQDIRIERNSLQQFLKENFEV</sequence>
<gene>
    <name evidence="1" type="ORF">RV04_GL000076</name>
</gene>
<organism evidence="1 2">
    <name type="scientific">Enterococcus hermanniensis</name>
    <dbReference type="NCBI Taxonomy" id="249189"/>
    <lineage>
        <taxon>Bacteria</taxon>
        <taxon>Bacillati</taxon>
        <taxon>Bacillota</taxon>
        <taxon>Bacilli</taxon>
        <taxon>Lactobacillales</taxon>
        <taxon>Enterococcaceae</taxon>
        <taxon>Enterococcus</taxon>
    </lineage>
</organism>
<dbReference type="EMBL" id="JXKQ01000001">
    <property type="protein sequence ID" value="OJG46829.1"/>
    <property type="molecule type" value="Genomic_DNA"/>
</dbReference>
<evidence type="ECO:0000313" key="2">
    <source>
        <dbReference type="Proteomes" id="UP000182077"/>
    </source>
</evidence>